<comment type="caution">
    <text evidence="2">The sequence shown here is derived from an EMBL/GenBank/DDBJ whole genome shotgun (WGS) entry which is preliminary data.</text>
</comment>
<evidence type="ECO:0000313" key="2">
    <source>
        <dbReference type="EMBL" id="PDS50651.1"/>
    </source>
</evidence>
<feature type="region of interest" description="Disordered" evidence="1">
    <location>
        <begin position="1"/>
        <end position="27"/>
    </location>
</feature>
<protein>
    <submittedName>
        <fullName evidence="2">Uncharacterized protein</fullName>
    </submittedName>
</protein>
<dbReference type="EMBL" id="NWSL01000010">
    <property type="protein sequence ID" value="PDS50651.1"/>
    <property type="molecule type" value="Genomic_DNA"/>
</dbReference>
<evidence type="ECO:0000256" key="1">
    <source>
        <dbReference type="SAM" id="MobiDB-lite"/>
    </source>
</evidence>
<proteinExistence type="predicted"/>
<accession>A0ABX4J657</accession>
<keyword evidence="3" id="KW-1185">Reference proteome</keyword>
<evidence type="ECO:0000313" key="3">
    <source>
        <dbReference type="Proteomes" id="UP000219972"/>
    </source>
</evidence>
<name>A0ABX4J657_9HYPH</name>
<gene>
    <name evidence="2" type="ORF">CO662_17430</name>
</gene>
<reference evidence="2 3" key="1">
    <citation type="submission" date="2017-09" db="EMBL/GenBank/DDBJ databases">
        <title>Comparative genomics of rhizobia isolated from Phaseolus vulgaris in China.</title>
        <authorList>
            <person name="Tong W."/>
        </authorList>
    </citation>
    <scope>NUCLEOTIDE SEQUENCE [LARGE SCALE GENOMIC DNA]</scope>
    <source>
        <strain evidence="2 3">Y27</strain>
    </source>
</reference>
<dbReference type="Proteomes" id="UP000219972">
    <property type="component" value="Unassembled WGS sequence"/>
</dbReference>
<sequence length="93" mass="10237">MVKGLFTAETPSPMRVGPQDDKPLAVPLSGRRNAPVSIARKRSGDCALLKRMIASVVRSIHLQLFARWDLNVAQVELRSGAVTNMVFEESAFE</sequence>
<organism evidence="2 3">
    <name type="scientific">Rhizobium anhuiense</name>
    <dbReference type="NCBI Taxonomy" id="1184720"/>
    <lineage>
        <taxon>Bacteria</taxon>
        <taxon>Pseudomonadati</taxon>
        <taxon>Pseudomonadota</taxon>
        <taxon>Alphaproteobacteria</taxon>
        <taxon>Hyphomicrobiales</taxon>
        <taxon>Rhizobiaceae</taxon>
        <taxon>Rhizobium/Agrobacterium group</taxon>
        <taxon>Rhizobium</taxon>
    </lineage>
</organism>